<accession>A0A1M7BPN7</accession>
<dbReference type="PROSITE" id="PS51257">
    <property type="entry name" value="PROKAR_LIPOPROTEIN"/>
    <property type="match status" value="1"/>
</dbReference>
<evidence type="ECO:0000313" key="2">
    <source>
        <dbReference type="Proteomes" id="UP000184386"/>
    </source>
</evidence>
<gene>
    <name evidence="1" type="ORF">SAMN02745136_05200</name>
</gene>
<dbReference type="Proteomes" id="UP000184386">
    <property type="component" value="Unassembled WGS sequence"/>
</dbReference>
<dbReference type="EMBL" id="FRAC01000038">
    <property type="protein sequence ID" value="SHL56934.1"/>
    <property type="molecule type" value="Genomic_DNA"/>
</dbReference>
<organism evidence="1 2">
    <name type="scientific">Anaerocolumna jejuensis DSM 15929</name>
    <dbReference type="NCBI Taxonomy" id="1121322"/>
    <lineage>
        <taxon>Bacteria</taxon>
        <taxon>Bacillati</taxon>
        <taxon>Bacillota</taxon>
        <taxon>Clostridia</taxon>
        <taxon>Lachnospirales</taxon>
        <taxon>Lachnospiraceae</taxon>
        <taxon>Anaerocolumna</taxon>
    </lineage>
</organism>
<evidence type="ECO:0000313" key="1">
    <source>
        <dbReference type="EMBL" id="SHL56934.1"/>
    </source>
</evidence>
<protein>
    <submittedName>
        <fullName evidence="1">Uncharacterized protein</fullName>
    </submittedName>
</protein>
<sequence length="192" mass="21540">MKPHFLKVIITAVVLVACLAGGSLIAENNKSKHKDKELKEYKATLELVKDINQNSDFGGLELLKFSNKTQKKQQSQGTSDILPDFAEEAKDGVEGIYFNYPYDSNDYRLAKISITAMPYHVYGISVGQNLNDVTPLLEEKGFTEHEKSSDNDADFVLYRQQHVSISLKVSKDNRAISTIIVSVYDKLDDAVY</sequence>
<dbReference type="AlphaFoldDB" id="A0A1M7BPN7"/>
<reference evidence="1 2" key="1">
    <citation type="submission" date="2016-11" db="EMBL/GenBank/DDBJ databases">
        <authorList>
            <person name="Jaros S."/>
            <person name="Januszkiewicz K."/>
            <person name="Wedrychowicz H."/>
        </authorList>
    </citation>
    <scope>NUCLEOTIDE SEQUENCE [LARGE SCALE GENOMIC DNA]</scope>
    <source>
        <strain evidence="1 2">DSM 15929</strain>
    </source>
</reference>
<dbReference type="STRING" id="1121322.SAMN02745136_05200"/>
<name>A0A1M7BPN7_9FIRM</name>
<keyword evidence="2" id="KW-1185">Reference proteome</keyword>
<dbReference type="RefSeq" id="WP_073280106.1">
    <property type="nucleotide sequence ID" value="NZ_FRAC01000038.1"/>
</dbReference>
<dbReference type="OrthoDB" id="2572716at2"/>
<proteinExistence type="predicted"/>